<evidence type="ECO:0000313" key="3">
    <source>
        <dbReference type="Proteomes" id="UP001069090"/>
    </source>
</evidence>
<dbReference type="PANTHER" id="PTHR30105:SF2">
    <property type="entry name" value="DIVERGENT POLYSACCHARIDE DEACETYLASE SUPERFAMILY"/>
    <property type="match status" value="1"/>
</dbReference>
<reference evidence="2 3" key="1">
    <citation type="submission" date="2022-12" db="EMBL/GenBank/DDBJ databases">
        <title>Dasania phycosphaerae sp. nov., isolated from particulate material of the south coast of Korea.</title>
        <authorList>
            <person name="Jiang Y."/>
        </authorList>
    </citation>
    <scope>NUCLEOTIDE SEQUENCE [LARGE SCALE GENOMIC DNA]</scope>
    <source>
        <strain evidence="2 3">GY-19</strain>
    </source>
</reference>
<protein>
    <submittedName>
        <fullName evidence="2">Divergent polysaccharide deacetylase family protein</fullName>
    </submittedName>
</protein>
<evidence type="ECO:0000256" key="1">
    <source>
        <dbReference type="SAM" id="SignalP"/>
    </source>
</evidence>
<name>A0A9J6RMR4_9GAMM</name>
<dbReference type="PANTHER" id="PTHR30105">
    <property type="entry name" value="UNCHARACTERIZED YIBQ-RELATED"/>
    <property type="match status" value="1"/>
</dbReference>
<feature type="chain" id="PRO_5039928705" evidence="1">
    <location>
        <begin position="20"/>
        <end position="272"/>
    </location>
</feature>
<dbReference type="Gene3D" id="3.20.20.370">
    <property type="entry name" value="Glycoside hydrolase/deacetylase"/>
    <property type="match status" value="1"/>
</dbReference>
<dbReference type="Proteomes" id="UP001069090">
    <property type="component" value="Unassembled WGS sequence"/>
</dbReference>
<comment type="caution">
    <text evidence="2">The sequence shown here is derived from an EMBL/GenBank/DDBJ whole genome shotgun (WGS) entry which is preliminary data.</text>
</comment>
<organism evidence="2 3">
    <name type="scientific">Dasania phycosphaerae</name>
    <dbReference type="NCBI Taxonomy" id="2950436"/>
    <lineage>
        <taxon>Bacteria</taxon>
        <taxon>Pseudomonadati</taxon>
        <taxon>Pseudomonadota</taxon>
        <taxon>Gammaproteobacteria</taxon>
        <taxon>Cellvibrionales</taxon>
        <taxon>Spongiibacteraceae</taxon>
        <taxon>Dasania</taxon>
    </lineage>
</organism>
<accession>A0A9J6RMR4</accession>
<dbReference type="SUPFAM" id="SSF88713">
    <property type="entry name" value="Glycoside hydrolase/deacetylase"/>
    <property type="match status" value="1"/>
</dbReference>
<dbReference type="EMBL" id="JAPTGG010000007">
    <property type="protein sequence ID" value="MCZ0865463.1"/>
    <property type="molecule type" value="Genomic_DNA"/>
</dbReference>
<keyword evidence="3" id="KW-1185">Reference proteome</keyword>
<dbReference type="AlphaFoldDB" id="A0A9J6RMR4"/>
<dbReference type="RefSeq" id="WP_258331611.1">
    <property type="nucleotide sequence ID" value="NZ_JAPTGG010000007.1"/>
</dbReference>
<sequence>MKALLALIMLSCLSLSSHAKQPTVIIVIDDIGHSYELGQQAIQLPGPVNYAVLPHSPNGPKLAELAHQLGKEVLLHAPMSTIDGTSAGPGELAPNLNEQQFTSRLQQNLEAIPHVTGLNNHMGSLLTQMPKPMAWLMAELKRQQLYFLDSRTSPLTVAEQTAKRYHIPHLKRDIFLDNQRNPAAISRQFEKLLRLANKQGYAVAIGHPYPETIAVLQQALPALSLRGYKQQLASRFLLPTSQPCQPQQALEQLLFKPCSSNSHSSPALATIK</sequence>
<proteinExistence type="predicted"/>
<dbReference type="InterPro" id="IPR011330">
    <property type="entry name" value="Glyco_hydro/deAcase_b/a-brl"/>
</dbReference>
<keyword evidence="1" id="KW-0732">Signal</keyword>
<dbReference type="InterPro" id="IPR006837">
    <property type="entry name" value="Divergent_DAC"/>
</dbReference>
<dbReference type="Pfam" id="PF04748">
    <property type="entry name" value="Polysacc_deac_2"/>
    <property type="match status" value="1"/>
</dbReference>
<dbReference type="GO" id="GO:0005975">
    <property type="term" value="P:carbohydrate metabolic process"/>
    <property type="evidence" value="ECO:0007669"/>
    <property type="project" value="InterPro"/>
</dbReference>
<feature type="signal peptide" evidence="1">
    <location>
        <begin position="1"/>
        <end position="19"/>
    </location>
</feature>
<evidence type="ECO:0000313" key="2">
    <source>
        <dbReference type="EMBL" id="MCZ0865463.1"/>
    </source>
</evidence>
<gene>
    <name evidence="2" type="ORF">O0V09_09640</name>
</gene>
<dbReference type="CDD" id="cd10936">
    <property type="entry name" value="CE4_DAC2"/>
    <property type="match status" value="1"/>
</dbReference>